<feature type="region of interest" description="Disordered" evidence="1">
    <location>
        <begin position="1017"/>
        <end position="1053"/>
    </location>
</feature>
<keyword evidence="2" id="KW-0812">Transmembrane</keyword>
<reference evidence="3" key="2">
    <citation type="submission" date="2022-06" db="UniProtKB">
        <authorList>
            <consortium name="EnsemblMetazoa"/>
        </authorList>
    </citation>
    <scope>IDENTIFICATION</scope>
    <source>
        <strain evidence="3">PS312</strain>
    </source>
</reference>
<name>A0A2A6BH80_PRIPA</name>
<accession>A0A2A6BH80</accession>
<protein>
    <submittedName>
        <fullName evidence="3">Uncharacterized protein</fullName>
    </submittedName>
</protein>
<keyword evidence="4" id="KW-1185">Reference proteome</keyword>
<keyword evidence="2" id="KW-1133">Transmembrane helix</keyword>
<sequence length="1053" mass="116293">LQVRQISSASRSSIRCLLPYECHTHSNSKKGELALIRESAELLANNHDMLRTNTALWIKCKQGIEMKVESRKEWKFSLYCWSSWNCIVKIKINSNPPGELDFTMQGRKDTKFSTGPVWKVQYQQKEYTARIVHFEHYNNPDGLIFTVSTDGESLAEDLGLLRHPLSLRLYNLKTGHANGGDPANECTTIDENVLFPLICDKKRLLHDCTHGACEPVYQNKILSCQPGHTLFFGGARSDNTVECSQAGWKNTATNEFYIKHSTEAETEKKIGIVCKNSVETTFIFKIKSNIYENIISDCDKSFRQLLGDGVNDEIVQGVHKLSCNGDGKIMRINSKVLTAESLQCDSHIGWKEAVSGTSKILFASDGNSITVDCIDSCTQDLIETTCGPFTGCETPTLENSHKITCKPSTILYDYEFQSLQNEGDTLCNKDSFQVGSNKISRPTLTNEKLKVACVSKCHPNFISLANGTQYCGGAADNEKCIKERESKDQYNNRVLQCADPHHYLKVHSTYVKQPAMCDPLSGWSSDGQTLLDFIRDGYGVTLACLRQCLSQSTQRACNYGGKVPESGLVQTSGTYEFSCPPTHLLRNAEAMEYLNEVLTCRIDGFFKKNNGTFSLFNPSRSPDQVEVECVTKCHPDFLTVEPAARKNWTYDDPGATLKCASDYEVLIMNEKRVFGPLTCVAEGWKWNFDLIFPFQKTVHVEAKCVKVCAAEYIENSCSGSGCAAILPYTEASPLTCGVKKAYGLFFNDKLVSGQVSCEAEGWIEKNLTSGTTEKLVDFANTSLSLPVKVRAECKDLCDPSLVEDICVGSNGTAITPFDDKRHLACPTSLHFALFFNNISTQGAVKCLREGWTEEGRADKLVDFTDPSVPLPALVRVECRLVPTPLTVCDHCRAVINKKRCTECLDVDLVFLLEGETCTAKSETGSIAVDDETTHEPIQCKMDGDGYSWFTKDGKRIGSFAAKSAVKAPSSAGIDLLLICGIAGGVLLWILIVIGIALLARRRKRQAAARAQLKTSLGTQRLESPSSTSQCTTTSQCSTTSQGMTTPRPIGTRL</sequence>
<dbReference type="AlphaFoldDB" id="A0A2A6BH80"/>
<keyword evidence="2" id="KW-0472">Membrane</keyword>
<evidence type="ECO:0000256" key="2">
    <source>
        <dbReference type="SAM" id="Phobius"/>
    </source>
</evidence>
<feature type="transmembrane region" description="Helical" evidence="2">
    <location>
        <begin position="975"/>
        <end position="999"/>
    </location>
</feature>
<evidence type="ECO:0000313" key="3">
    <source>
        <dbReference type="EnsemblMetazoa" id="PPA42898.1"/>
    </source>
</evidence>
<gene>
    <name evidence="3" type="primary">WBGene00281267</name>
</gene>
<organism evidence="3 4">
    <name type="scientific">Pristionchus pacificus</name>
    <name type="common">Parasitic nematode worm</name>
    <dbReference type="NCBI Taxonomy" id="54126"/>
    <lineage>
        <taxon>Eukaryota</taxon>
        <taxon>Metazoa</taxon>
        <taxon>Ecdysozoa</taxon>
        <taxon>Nematoda</taxon>
        <taxon>Chromadorea</taxon>
        <taxon>Rhabditida</taxon>
        <taxon>Rhabditina</taxon>
        <taxon>Diplogasteromorpha</taxon>
        <taxon>Diplogasteroidea</taxon>
        <taxon>Neodiplogasteridae</taxon>
        <taxon>Pristionchus</taxon>
    </lineage>
</organism>
<evidence type="ECO:0000313" key="4">
    <source>
        <dbReference type="Proteomes" id="UP000005239"/>
    </source>
</evidence>
<dbReference type="Proteomes" id="UP000005239">
    <property type="component" value="Unassembled WGS sequence"/>
</dbReference>
<feature type="compositionally biased region" description="Low complexity" evidence="1">
    <location>
        <begin position="1025"/>
        <end position="1041"/>
    </location>
</feature>
<dbReference type="EnsemblMetazoa" id="PPA42898.1">
    <property type="protein sequence ID" value="PPA42898.1"/>
    <property type="gene ID" value="WBGene00281267"/>
</dbReference>
<proteinExistence type="predicted"/>
<reference evidence="4" key="1">
    <citation type="journal article" date="2008" name="Nat. Genet.">
        <title>The Pristionchus pacificus genome provides a unique perspective on nematode lifestyle and parasitism.</title>
        <authorList>
            <person name="Dieterich C."/>
            <person name="Clifton S.W."/>
            <person name="Schuster L.N."/>
            <person name="Chinwalla A."/>
            <person name="Delehaunty K."/>
            <person name="Dinkelacker I."/>
            <person name="Fulton L."/>
            <person name="Fulton R."/>
            <person name="Godfrey J."/>
            <person name="Minx P."/>
            <person name="Mitreva M."/>
            <person name="Roeseler W."/>
            <person name="Tian H."/>
            <person name="Witte H."/>
            <person name="Yang S.P."/>
            <person name="Wilson R.K."/>
            <person name="Sommer R.J."/>
        </authorList>
    </citation>
    <scope>NUCLEOTIDE SEQUENCE [LARGE SCALE GENOMIC DNA]</scope>
    <source>
        <strain evidence="4">PS312</strain>
    </source>
</reference>
<accession>A0A8R1Z0E4</accession>
<evidence type="ECO:0000256" key="1">
    <source>
        <dbReference type="SAM" id="MobiDB-lite"/>
    </source>
</evidence>